<feature type="transmembrane region" description="Helical" evidence="2">
    <location>
        <begin position="1223"/>
        <end position="1248"/>
    </location>
</feature>
<dbReference type="CDD" id="cd01099">
    <property type="entry name" value="PAN_AP_HGF"/>
    <property type="match status" value="4"/>
</dbReference>
<evidence type="ECO:0000259" key="4">
    <source>
        <dbReference type="PROSITE" id="PS51034"/>
    </source>
</evidence>
<feature type="domain" description="Apple" evidence="3">
    <location>
        <begin position="807"/>
        <end position="894"/>
    </location>
</feature>
<feature type="compositionally biased region" description="Acidic residues" evidence="1">
    <location>
        <begin position="1176"/>
        <end position="1189"/>
    </location>
</feature>
<dbReference type="STRING" id="6689.A0A3R7MK76"/>
<feature type="region of interest" description="Disordered" evidence="1">
    <location>
        <begin position="33"/>
        <end position="54"/>
    </location>
</feature>
<dbReference type="OrthoDB" id="6423981at2759"/>
<dbReference type="InterPro" id="IPR052774">
    <property type="entry name" value="Celegans_DevNeuronal_Protein"/>
</dbReference>
<evidence type="ECO:0000313" key="5">
    <source>
        <dbReference type="EMBL" id="ROT84957.1"/>
    </source>
</evidence>
<gene>
    <name evidence="5" type="ORF">C7M84_021746</name>
</gene>
<keyword evidence="6" id="KW-1185">Reference proteome</keyword>
<organism evidence="5 6">
    <name type="scientific">Penaeus vannamei</name>
    <name type="common">Whiteleg shrimp</name>
    <name type="synonym">Litopenaeus vannamei</name>
    <dbReference type="NCBI Taxonomy" id="6689"/>
    <lineage>
        <taxon>Eukaryota</taxon>
        <taxon>Metazoa</taxon>
        <taxon>Ecdysozoa</taxon>
        <taxon>Arthropoda</taxon>
        <taxon>Crustacea</taxon>
        <taxon>Multicrustacea</taxon>
        <taxon>Malacostraca</taxon>
        <taxon>Eumalacostraca</taxon>
        <taxon>Eucarida</taxon>
        <taxon>Decapoda</taxon>
        <taxon>Dendrobranchiata</taxon>
        <taxon>Penaeoidea</taxon>
        <taxon>Penaeidae</taxon>
        <taxon>Penaeus</taxon>
    </lineage>
</organism>
<name>A0A3R7MK76_PENVA</name>
<dbReference type="Proteomes" id="UP000283509">
    <property type="component" value="Unassembled WGS sequence"/>
</dbReference>
<comment type="caution">
    <text evidence="5">The sequence shown here is derived from an EMBL/GenBank/DDBJ whole genome shotgun (WGS) entry which is preliminary data.</text>
</comment>
<feature type="region of interest" description="Disordered" evidence="1">
    <location>
        <begin position="200"/>
        <end position="225"/>
    </location>
</feature>
<feature type="domain" description="Apple" evidence="3">
    <location>
        <begin position="695"/>
        <end position="780"/>
    </location>
</feature>
<dbReference type="PANTHER" id="PTHR47327:SF9">
    <property type="entry name" value="NO MECHANORECEPTOR POTENTIAL A, ISOFORM A"/>
    <property type="match status" value="1"/>
</dbReference>
<keyword evidence="2" id="KW-0472">Membrane</keyword>
<dbReference type="InterPro" id="IPR003609">
    <property type="entry name" value="Pan_app"/>
</dbReference>
<dbReference type="PROSITE" id="PS51034">
    <property type="entry name" value="ZP_2"/>
    <property type="match status" value="1"/>
</dbReference>
<reference evidence="5 6" key="2">
    <citation type="submission" date="2019-01" db="EMBL/GenBank/DDBJ databases">
        <title>The decoding of complex shrimp genome reveals the adaptation for benthos swimmer, frequently molting mechanism and breeding impact on genome.</title>
        <authorList>
            <person name="Sun Y."/>
            <person name="Gao Y."/>
            <person name="Yu Y."/>
        </authorList>
    </citation>
    <scope>NUCLEOTIDE SEQUENCE [LARGE SCALE GENOMIC DNA]</scope>
    <source>
        <tissue evidence="5">Muscle</tissue>
    </source>
</reference>
<dbReference type="Gene3D" id="3.50.4.10">
    <property type="entry name" value="Hepatocyte Growth Factor"/>
    <property type="match status" value="4"/>
</dbReference>
<feature type="region of interest" description="Disordered" evidence="1">
    <location>
        <begin position="1299"/>
        <end position="1331"/>
    </location>
</feature>
<proteinExistence type="predicted"/>
<accession>A0A3R7MK76</accession>
<reference evidence="5 6" key="1">
    <citation type="submission" date="2018-04" db="EMBL/GenBank/DDBJ databases">
        <authorList>
            <person name="Zhang X."/>
            <person name="Yuan J."/>
            <person name="Li F."/>
            <person name="Xiang J."/>
        </authorList>
    </citation>
    <scope>NUCLEOTIDE SEQUENCE [LARGE SCALE GENOMIC DNA]</scope>
    <source>
        <tissue evidence="5">Muscle</tissue>
    </source>
</reference>
<feature type="domain" description="ZP" evidence="4">
    <location>
        <begin position="910"/>
        <end position="1152"/>
    </location>
</feature>
<evidence type="ECO:0000256" key="1">
    <source>
        <dbReference type="SAM" id="MobiDB-lite"/>
    </source>
</evidence>
<keyword evidence="2" id="KW-0812">Transmembrane</keyword>
<dbReference type="InterPro" id="IPR001507">
    <property type="entry name" value="ZP_dom"/>
</dbReference>
<dbReference type="PANTHER" id="PTHR47327">
    <property type="entry name" value="FI18240P1-RELATED"/>
    <property type="match status" value="1"/>
</dbReference>
<sequence>MQSGQRSAKLLFLASHRSERTASRDLLRIPSCRKLLPPTRPSSRPHARPPAHTETPVGFAALISPSGALRGCGWALSTCQIRHKDQTDSDAGLPYTASAAPAQEASARLPPHTQPSVSLPKGLRCRIDLRGPPSVFPAAEGTGEPYGINRKVVEGAARAGASAGNPAPSPRQLDGVPVPALNQVVAGDPPGGEVADVFEAPGEGNGTARAPGPGAAGGPSGDPAGARLRGTGVKGSGKLRMRTTSPGRVVVSLNNPAYGALLVHDTAATGRCRPTWRPHDCLSGAAWRGAGLVPGLRPHDTCGPISMALYVSVKVCKSTRDASSFSPNVTGTHLAGSRPFIMGVNSIDREQWPRVREGRASIPECNKGQGQLRFEKITGTALARSPLDNDVIRDTKIPANVAAVCATRCLKDNTAQQQLSNGCTAFDFIPGVSIDYYNSKNITFQESKCFLTRQADPNVQPKYEDRRGTSHFREVCYSASTVRSECPTRMYVMERVRNHHFVPDNSGRDFKFQTSEDCQNSCLNQYADENQASTFVCRSATYDKTTGDCFHSQYTRRTHTDKFVPNANFDYYENTCLSADRRCPKNKLTFMMEKNKELRGAHITEVHFGVSEQECKEKCLDSVFIFCRRLEYTEESKKCVIIDEDSVSQDYALTDTSSNATYYELFCIDGAKVKGDYLFDSKEDVTEQLNERRYTEVRTAFQLYRNRRLQLKPGFRGSRAREVNRVTLAECLDECLEERSFTCRSVSYSDRYQSCELSEYDKLSGNLEYDNDFHYFENLMGSNLGGSSSSGGGNYGGGYSGSGSSRCFEVIGTRQRLRRTYIRDYLTVSSVDECKRRCEQTHSYYCKSFNFRYATSWDNCELSDEDTIGYLSLNNPSHFESDSTSDYYERTSNCGSDYGKTPDGLDVQQVCSPDGMEFTLRTEEPFRGRIYTYGYYDRCFARGSGSSITVLKISGPRGFPDCGTTRFGETTTNIVVVQFSDNVQTSLDKRYNLTCTVVGPSESVVTSGYIGAGSGAPTPIEYLPAENQLQSRVKLQILYGGRPTTTIAVGDPLTFRLESQRGFNLVSDIFATNVMAKDPYSGRTVNLIDSRGCPVDNYVFPSLGKARDGDGLEARFNAFKIPESNFLIFEATVRNCRGGCVPARCTLGNGREETESYGRRRRDAGDDPSALALTDGVEDEDEEDPDEEEQVHGIYEVYLSRDEIDDSVPLALLDEVCLAASEYYSLVAGLVITISGLVASLLAIVYCVRKHRQLDSKNAAADAGNPYHSQPQQKSKFNFPGSHARTLTQPARQVYFPASEATASAPQGEDGAATSSRYPDPSEPIYTDPSLFERSRSLRSIALSEMPARRRHADGEE</sequence>
<dbReference type="SMART" id="SM00473">
    <property type="entry name" value="PAN_AP"/>
    <property type="match status" value="4"/>
</dbReference>
<dbReference type="Pfam" id="PF00024">
    <property type="entry name" value="PAN_1"/>
    <property type="match status" value="4"/>
</dbReference>
<evidence type="ECO:0000259" key="3">
    <source>
        <dbReference type="PROSITE" id="PS50948"/>
    </source>
</evidence>
<dbReference type="SMART" id="SM00241">
    <property type="entry name" value="ZP"/>
    <property type="match status" value="1"/>
</dbReference>
<feature type="domain" description="Apple" evidence="3">
    <location>
        <begin position="486"/>
        <end position="576"/>
    </location>
</feature>
<feature type="domain" description="Apple" evidence="3">
    <location>
        <begin position="583"/>
        <end position="667"/>
    </location>
</feature>
<keyword evidence="2" id="KW-1133">Transmembrane helix</keyword>
<evidence type="ECO:0000313" key="6">
    <source>
        <dbReference type="Proteomes" id="UP000283509"/>
    </source>
</evidence>
<dbReference type="GO" id="GO:0009653">
    <property type="term" value="P:anatomical structure morphogenesis"/>
    <property type="evidence" value="ECO:0007669"/>
    <property type="project" value="TreeGrafter"/>
</dbReference>
<feature type="region of interest" description="Disordered" evidence="1">
    <location>
        <begin position="1152"/>
        <end position="1191"/>
    </location>
</feature>
<dbReference type="EMBL" id="QCYY01000462">
    <property type="protein sequence ID" value="ROT84957.1"/>
    <property type="molecule type" value="Genomic_DNA"/>
</dbReference>
<dbReference type="PROSITE" id="PS50948">
    <property type="entry name" value="PAN"/>
    <property type="match status" value="5"/>
</dbReference>
<evidence type="ECO:0000256" key="2">
    <source>
        <dbReference type="SAM" id="Phobius"/>
    </source>
</evidence>
<feature type="domain" description="Apple" evidence="3">
    <location>
        <begin position="365"/>
        <end position="476"/>
    </location>
</feature>
<protein>
    <submittedName>
        <fullName evidence="5">Uncharacterized protein</fullName>
    </submittedName>
</protein>
<dbReference type="SUPFAM" id="SSF57414">
    <property type="entry name" value="Hairpin loop containing domain-like"/>
    <property type="match status" value="4"/>
</dbReference>